<name>A0A8S5QW16_9CAUD</name>
<accession>A0A8S5QW16</accession>
<protein>
    <submittedName>
        <fullName evidence="1">TRAF PROTEIN, TRAO PROTEIN, TRAN ADHESION, BACTERIAL SECRETION.5A</fullName>
    </submittedName>
</protein>
<evidence type="ECO:0000313" key="1">
    <source>
        <dbReference type="EMBL" id="DAE23009.1"/>
    </source>
</evidence>
<sequence>MKKVMTIICVAMNLSACVSNSPPICYNEAVIYKQKYDIAVFKVEEGKYLAGKPFYTWTDKSQFTDTAACDRLNP</sequence>
<organism evidence="1">
    <name type="scientific">Siphoviridae sp. ct2u94</name>
    <dbReference type="NCBI Taxonomy" id="2826277"/>
    <lineage>
        <taxon>Viruses</taxon>
        <taxon>Duplodnaviria</taxon>
        <taxon>Heunggongvirae</taxon>
        <taxon>Uroviricota</taxon>
        <taxon>Caudoviricetes</taxon>
    </lineage>
</organism>
<dbReference type="EMBL" id="BK015744">
    <property type="protein sequence ID" value="DAE23009.1"/>
    <property type="molecule type" value="Genomic_DNA"/>
</dbReference>
<reference evidence="1" key="1">
    <citation type="journal article" date="2021" name="Proc. Natl. Acad. Sci. U.S.A.">
        <title>A Catalog of Tens of Thousands of Viruses from Human Metagenomes Reveals Hidden Associations with Chronic Diseases.</title>
        <authorList>
            <person name="Tisza M.J."/>
            <person name="Buck C.B."/>
        </authorList>
    </citation>
    <scope>NUCLEOTIDE SEQUENCE</scope>
    <source>
        <strain evidence="1">Ct2u94</strain>
    </source>
</reference>
<proteinExistence type="predicted"/>